<dbReference type="Proteomes" id="UP000006408">
    <property type="component" value="Unassembled WGS sequence"/>
</dbReference>
<evidence type="ECO:0000256" key="1">
    <source>
        <dbReference type="SAM" id="MobiDB-lite"/>
    </source>
</evidence>
<comment type="caution">
    <text evidence="2">The sequence shown here is derived from an EMBL/GenBank/DDBJ whole genome shotgun (WGS) entry which is preliminary data.</text>
</comment>
<keyword evidence="3" id="KW-1185">Reference proteome</keyword>
<gene>
    <name evidence="2" type="ORF">BIFANG_02991</name>
</gene>
<dbReference type="AlphaFoldDB" id="C4FF90"/>
<protein>
    <submittedName>
        <fullName evidence="2">Uncharacterized protein</fullName>
    </submittedName>
</protein>
<dbReference type="EMBL" id="ABYS02000004">
    <property type="protein sequence ID" value="EEP21622.1"/>
    <property type="molecule type" value="Genomic_DNA"/>
</dbReference>
<sequence length="46" mass="4996">MAEFAWIPSKARKDSRIQAGTHDNAAHHVKTRYGGFIVQADADGGI</sequence>
<feature type="region of interest" description="Disordered" evidence="1">
    <location>
        <begin position="1"/>
        <end position="23"/>
    </location>
</feature>
<evidence type="ECO:0000313" key="3">
    <source>
        <dbReference type="Proteomes" id="UP000006408"/>
    </source>
</evidence>
<name>C4FF90_9BIFI</name>
<accession>C4FF90</accession>
<reference evidence="2" key="1">
    <citation type="submission" date="2009-04" db="EMBL/GenBank/DDBJ databases">
        <authorList>
            <person name="Weinstock G."/>
            <person name="Sodergren E."/>
            <person name="Clifton S."/>
            <person name="Fulton L."/>
            <person name="Fulton B."/>
            <person name="Courtney L."/>
            <person name="Fronick C."/>
            <person name="Harrison M."/>
            <person name="Strong C."/>
            <person name="Farmer C."/>
            <person name="Delahaunty K."/>
            <person name="Markovic C."/>
            <person name="Hall O."/>
            <person name="Minx P."/>
            <person name="Tomlinson C."/>
            <person name="Mitreva M."/>
            <person name="Nelson J."/>
            <person name="Hou S."/>
            <person name="Wollam A."/>
            <person name="Pepin K.H."/>
            <person name="Johnson M."/>
            <person name="Bhonagiri V."/>
            <person name="Nash W.E."/>
            <person name="Warren W."/>
            <person name="Chinwalla A."/>
            <person name="Mardis E.R."/>
            <person name="Wilson R.K."/>
        </authorList>
    </citation>
    <scope>NUCLEOTIDE SEQUENCE [LARGE SCALE GENOMIC DNA]</scope>
    <source>
        <strain evidence="2">DSM 20098</strain>
    </source>
</reference>
<evidence type="ECO:0000313" key="2">
    <source>
        <dbReference type="EMBL" id="EEP21622.1"/>
    </source>
</evidence>
<dbReference type="HOGENOM" id="CLU_3180683_0_0_11"/>
<organism evidence="2 3">
    <name type="scientific">Bifidobacterium angulatum DSM 20098 = JCM 7096</name>
    <dbReference type="NCBI Taxonomy" id="518635"/>
    <lineage>
        <taxon>Bacteria</taxon>
        <taxon>Bacillati</taxon>
        <taxon>Actinomycetota</taxon>
        <taxon>Actinomycetes</taxon>
        <taxon>Bifidobacteriales</taxon>
        <taxon>Bifidobacteriaceae</taxon>
        <taxon>Bifidobacterium</taxon>
    </lineage>
</organism>
<proteinExistence type="predicted"/>